<dbReference type="Pfam" id="PF10988">
    <property type="entry name" value="DUF2807"/>
    <property type="match status" value="2"/>
</dbReference>
<proteinExistence type="predicted"/>
<evidence type="ECO:0000259" key="2">
    <source>
        <dbReference type="Pfam" id="PF10988"/>
    </source>
</evidence>
<dbReference type="Gene3D" id="2.160.20.120">
    <property type="match status" value="1"/>
</dbReference>
<dbReference type="RefSeq" id="WP_071185307.1">
    <property type="nucleotide sequence ID" value="NZ_CP017774.1"/>
</dbReference>
<accession>A0A1D9PBV7</accession>
<protein>
    <submittedName>
        <fullName evidence="3">DUF2807 domain-containing protein</fullName>
    </submittedName>
</protein>
<dbReference type="InterPro" id="IPR021255">
    <property type="entry name" value="DUF2807"/>
</dbReference>
<gene>
    <name evidence="3" type="ORF">BIW12_11860</name>
</gene>
<reference evidence="3 4" key="1">
    <citation type="submission" date="2016-10" db="EMBL/GenBank/DDBJ databases">
        <title>Complete Genome Sequence of Flavobacterium sp. PK15.</title>
        <authorList>
            <person name="Ekwe A."/>
            <person name="Kim S.B."/>
        </authorList>
    </citation>
    <scope>NUCLEOTIDE SEQUENCE [LARGE SCALE GENOMIC DNA]</scope>
    <source>
        <strain evidence="3 4">PK15</strain>
    </source>
</reference>
<evidence type="ECO:0000313" key="3">
    <source>
        <dbReference type="EMBL" id="APA00067.1"/>
    </source>
</evidence>
<keyword evidence="4" id="KW-1185">Reference proteome</keyword>
<feature type="domain" description="Putative auto-transporter adhesin head GIN" evidence="2">
    <location>
        <begin position="162"/>
        <end position="259"/>
    </location>
</feature>
<dbReference type="Proteomes" id="UP000178198">
    <property type="component" value="Chromosome"/>
</dbReference>
<dbReference type="OrthoDB" id="1419485at2"/>
<feature type="domain" description="Putative auto-transporter adhesin head GIN" evidence="2">
    <location>
        <begin position="40"/>
        <end position="161"/>
    </location>
</feature>
<organism evidence="3 4">
    <name type="scientific">Flavobacterium commune</name>
    <dbReference type="NCBI Taxonomy" id="1306519"/>
    <lineage>
        <taxon>Bacteria</taxon>
        <taxon>Pseudomonadati</taxon>
        <taxon>Bacteroidota</taxon>
        <taxon>Flavobacteriia</taxon>
        <taxon>Flavobacteriales</taxon>
        <taxon>Flavobacteriaceae</taxon>
        <taxon>Flavobacterium</taxon>
    </lineage>
</organism>
<dbReference type="EMBL" id="CP017774">
    <property type="protein sequence ID" value="APA00067.1"/>
    <property type="molecule type" value="Genomic_DNA"/>
</dbReference>
<evidence type="ECO:0000256" key="1">
    <source>
        <dbReference type="SAM" id="SignalP"/>
    </source>
</evidence>
<feature type="signal peptide" evidence="1">
    <location>
        <begin position="1"/>
        <end position="19"/>
    </location>
</feature>
<feature type="chain" id="PRO_5009444348" evidence="1">
    <location>
        <begin position="20"/>
        <end position="275"/>
    </location>
</feature>
<evidence type="ECO:0000313" key="4">
    <source>
        <dbReference type="Proteomes" id="UP000178198"/>
    </source>
</evidence>
<dbReference type="STRING" id="1306519.BIW12_11860"/>
<name>A0A1D9PBV7_9FLAO</name>
<dbReference type="AlphaFoldDB" id="A0A1D9PBV7"/>
<keyword evidence="1" id="KW-0732">Signal</keyword>
<sequence>MKKFSILLLAFLSSTIILAQKKEKISGSKTIVTKQKNIKNFSAIEVQDNLIVSLERGEYPEIKLEADDNLIDIIDIDVTDSVLHLSTSKNVVKSKSLKVKITYTEQLNSITSKNEAVVNAIQEILTENLNIKTFDDSKIFMNAKTTHFLLQADGSSKIELNLSSEKIKFELTKNAELKSLVKTTDLAIDMYQKTKAKIEGEADSSIIRLENNSELEASKLDIKSIELITEGQSKAAVNPKKDIIINASEKSEIDLYGEAKIEMNQFIDKAKISKK</sequence>
<dbReference type="KEGG" id="fcm:BIW12_11860"/>